<gene>
    <name evidence="1" type="ORF">DSOL_1932</name>
</gene>
<sequence length="37" mass="4451">MDQPVGSTFYNWKIHEITSIFQQRVTDIRKKLISITR</sequence>
<name>A0A1Q8QXM0_9FIRM</name>
<keyword evidence="2" id="KW-1185">Reference proteome</keyword>
<comment type="caution">
    <text evidence="1">The sequence shown here is derived from an EMBL/GenBank/DDBJ whole genome shotgun (WGS) entry which is preliminary data.</text>
</comment>
<dbReference type="AlphaFoldDB" id="A0A1Q8QXM0"/>
<protein>
    <submittedName>
        <fullName evidence="1">Uncharacterized protein</fullName>
    </submittedName>
</protein>
<organism evidence="1 2">
    <name type="scientific">Desulfosporosinus metallidurans</name>
    <dbReference type="NCBI Taxonomy" id="1888891"/>
    <lineage>
        <taxon>Bacteria</taxon>
        <taxon>Bacillati</taxon>
        <taxon>Bacillota</taxon>
        <taxon>Clostridia</taxon>
        <taxon>Eubacteriales</taxon>
        <taxon>Desulfitobacteriaceae</taxon>
        <taxon>Desulfosporosinus</taxon>
    </lineage>
</organism>
<proteinExistence type="predicted"/>
<reference evidence="1 2" key="1">
    <citation type="submission" date="2016-09" db="EMBL/GenBank/DDBJ databases">
        <title>Complete genome of Desulfosporosinus sp. OL.</title>
        <authorList>
            <person name="Mardanov A."/>
            <person name="Beletsky A."/>
            <person name="Panova A."/>
            <person name="Karnachuk O."/>
            <person name="Ravin N."/>
        </authorList>
    </citation>
    <scope>NUCLEOTIDE SEQUENCE [LARGE SCALE GENOMIC DNA]</scope>
    <source>
        <strain evidence="1 2">OL</strain>
    </source>
</reference>
<dbReference type="EMBL" id="MLBF01000011">
    <property type="protein sequence ID" value="OLN32061.1"/>
    <property type="molecule type" value="Genomic_DNA"/>
</dbReference>
<evidence type="ECO:0000313" key="2">
    <source>
        <dbReference type="Proteomes" id="UP000186102"/>
    </source>
</evidence>
<evidence type="ECO:0000313" key="1">
    <source>
        <dbReference type="EMBL" id="OLN32061.1"/>
    </source>
</evidence>
<dbReference type="Proteomes" id="UP000186102">
    <property type="component" value="Unassembled WGS sequence"/>
</dbReference>
<accession>A0A1Q8QXM0</accession>